<accession>A0A1T5BRB8</accession>
<dbReference type="Gene3D" id="2.40.170.20">
    <property type="entry name" value="TonB-dependent receptor, beta-barrel domain"/>
    <property type="match status" value="1"/>
</dbReference>
<proteinExistence type="predicted"/>
<dbReference type="EMBL" id="FUYR01000001">
    <property type="protein sequence ID" value="SKB49767.1"/>
    <property type="molecule type" value="Genomic_DNA"/>
</dbReference>
<dbReference type="STRING" id="572036.SAMN05661099_1657"/>
<evidence type="ECO:0000256" key="1">
    <source>
        <dbReference type="ARBA" id="ARBA00004442"/>
    </source>
</evidence>
<feature type="domain" description="TonB-dependent receptor plug" evidence="4">
    <location>
        <begin position="256"/>
        <end position="334"/>
    </location>
</feature>
<dbReference type="InterPro" id="IPR012910">
    <property type="entry name" value="Plug_dom"/>
</dbReference>
<dbReference type="Pfam" id="PF07715">
    <property type="entry name" value="Plug"/>
    <property type="match status" value="1"/>
</dbReference>
<dbReference type="SUPFAM" id="SSF49464">
    <property type="entry name" value="Carboxypeptidase regulatory domain-like"/>
    <property type="match status" value="1"/>
</dbReference>
<reference evidence="6" key="1">
    <citation type="submission" date="2017-02" db="EMBL/GenBank/DDBJ databases">
        <authorList>
            <person name="Varghese N."/>
            <person name="Submissions S."/>
        </authorList>
    </citation>
    <scope>NUCLEOTIDE SEQUENCE [LARGE SCALE GENOMIC DNA]</scope>
    <source>
        <strain evidence="6">DSM 22385</strain>
    </source>
</reference>
<dbReference type="Pfam" id="PF13715">
    <property type="entry name" value="CarbopepD_reg_2"/>
    <property type="match status" value="1"/>
</dbReference>
<dbReference type="InterPro" id="IPR008969">
    <property type="entry name" value="CarboxyPept-like_regulatory"/>
</dbReference>
<keyword evidence="3" id="KW-0998">Cell outer membrane</keyword>
<evidence type="ECO:0000259" key="4">
    <source>
        <dbReference type="Pfam" id="PF07715"/>
    </source>
</evidence>
<protein>
    <submittedName>
        <fullName evidence="5">TonB-dependent Receptor Plug Domain</fullName>
    </submittedName>
</protein>
<organism evidence="5 6">
    <name type="scientific">Daejeonella lutea</name>
    <dbReference type="NCBI Taxonomy" id="572036"/>
    <lineage>
        <taxon>Bacteria</taxon>
        <taxon>Pseudomonadati</taxon>
        <taxon>Bacteroidota</taxon>
        <taxon>Sphingobacteriia</taxon>
        <taxon>Sphingobacteriales</taxon>
        <taxon>Sphingobacteriaceae</taxon>
        <taxon>Daejeonella</taxon>
    </lineage>
</organism>
<name>A0A1T5BRB8_9SPHI</name>
<evidence type="ECO:0000256" key="2">
    <source>
        <dbReference type="ARBA" id="ARBA00023136"/>
    </source>
</evidence>
<dbReference type="InterPro" id="IPR036942">
    <property type="entry name" value="Beta-barrel_TonB_sf"/>
</dbReference>
<dbReference type="GO" id="GO:0009279">
    <property type="term" value="C:cell outer membrane"/>
    <property type="evidence" value="ECO:0007669"/>
    <property type="project" value="UniProtKB-SubCell"/>
</dbReference>
<keyword evidence="5" id="KW-0675">Receptor</keyword>
<dbReference type="Gene3D" id="2.60.40.1120">
    <property type="entry name" value="Carboxypeptidase-like, regulatory domain"/>
    <property type="match status" value="1"/>
</dbReference>
<dbReference type="SUPFAM" id="SSF56935">
    <property type="entry name" value="Porins"/>
    <property type="match status" value="1"/>
</dbReference>
<sequence>MKIYTFIGVLSMSDPLRRYTYTAFLCFALVLINQLSFAQSVLDKKINIVINDATLKESLGQITRVSGIKFTFNEEVANDKQKLSARGVNKPLRILLSELLKSTRYSFTKLGSEVLIRIDQKNQKVYPGAARTDMSTQSYAISGSIKSARTGETIPGGTIMIAGLQQGTSTNDYGFYSLRLPQGNYSLIVSAIGFKERQLQVSLSADSTMNFALDESSYQLAEVKVTGDEGNQPLNAQMGLDKVSVRETSNIPVLFGERDILKTIQLLPGVKAAGEGSSGFYVRGGAADQNLILLDEAPVYNASHLMGFFSTFNSDAIKNASIYKGGMPAQYGGRLSSVLDIKMNDGNNQQLGVSGGIGLIASRLNVEAPIQKGRSSFLISGRRTYVDQFLKLSSDTAVDGIKLYFYDLNVKANYQINNSNRLYISGYFGQDVLSSDDLGGINWGNATGTLRWNHIFNNRVFSNTSLILSNYDYKINVNLGINKFNIFSQIRDWNFKEDVQWNLNNRNTLSFGLNSIYHTIKPGEISAQGVATTVRERLQNQYSVENAVYISNAWSISNKLSATYGLRVPAFTILGKGNFYTLDLNGEVLTTKSYKSREVVKTYINFEPRLALGWEFSPGNSVKASYVRNTQNLHLISNSTAESPTDKWVGSTNLIKPETADQFSLGFYKKAAGNVYEFSTEAYYKTMSNQIDYRPGADVFTNAPIETQLLYGKGRAYGIEFLAKKKAGALSGWLSYTLSKTERQINGINNNNWYNARQDRTHDVVITAMYQVNPKWALSANWVFYTGDAVTFPSGKYRVDDQTIFYFTERNGYRMPNYQRLDLGATRQLKQTKTFSSELILGLYNAYGYNNAYRITFRESKTVPDKAEALRTTLFKYVPSITYNFKF</sequence>
<evidence type="ECO:0000256" key="3">
    <source>
        <dbReference type="ARBA" id="ARBA00023237"/>
    </source>
</evidence>
<dbReference type="AlphaFoldDB" id="A0A1T5BRB8"/>
<keyword evidence="6" id="KW-1185">Reference proteome</keyword>
<comment type="subcellular location">
    <subcellularLocation>
        <location evidence="1">Cell outer membrane</location>
    </subcellularLocation>
</comment>
<dbReference type="RefSeq" id="WP_245803483.1">
    <property type="nucleotide sequence ID" value="NZ_FUYR01000001.1"/>
</dbReference>
<dbReference type="Proteomes" id="UP000189981">
    <property type="component" value="Unassembled WGS sequence"/>
</dbReference>
<keyword evidence="2" id="KW-0472">Membrane</keyword>
<dbReference type="Gene3D" id="2.170.130.10">
    <property type="entry name" value="TonB-dependent receptor, plug domain"/>
    <property type="match status" value="1"/>
</dbReference>
<gene>
    <name evidence="5" type="ORF">SAMN05661099_1657</name>
</gene>
<dbReference type="InterPro" id="IPR037066">
    <property type="entry name" value="Plug_dom_sf"/>
</dbReference>
<evidence type="ECO:0000313" key="6">
    <source>
        <dbReference type="Proteomes" id="UP000189981"/>
    </source>
</evidence>
<evidence type="ECO:0000313" key="5">
    <source>
        <dbReference type="EMBL" id="SKB49767.1"/>
    </source>
</evidence>